<feature type="binding site" evidence="8">
    <location>
        <begin position="12"/>
        <end position="20"/>
    </location>
    <ligand>
        <name>ATP</name>
        <dbReference type="ChEBI" id="CHEBI:30616"/>
    </ligand>
</feature>
<feature type="domain" description="Cytidylate kinase" evidence="9">
    <location>
        <begin position="8"/>
        <end position="224"/>
    </location>
</feature>
<evidence type="ECO:0000256" key="8">
    <source>
        <dbReference type="HAMAP-Rule" id="MF_00238"/>
    </source>
</evidence>
<dbReference type="GO" id="GO:0005737">
    <property type="term" value="C:cytoplasm"/>
    <property type="evidence" value="ECO:0007669"/>
    <property type="project" value="UniProtKB-SubCell"/>
</dbReference>
<keyword evidence="11" id="KW-1185">Reference proteome</keyword>
<gene>
    <name evidence="8" type="primary">cmk</name>
    <name evidence="10" type="ORF">SAMN02745220_00228</name>
</gene>
<keyword evidence="8" id="KW-0963">Cytoplasm</keyword>
<dbReference type="Pfam" id="PF02224">
    <property type="entry name" value="Cytidylate_kin"/>
    <property type="match status" value="1"/>
</dbReference>
<dbReference type="AlphaFoldDB" id="A0A1M7XW54"/>
<dbReference type="Proteomes" id="UP000184603">
    <property type="component" value="Unassembled WGS sequence"/>
</dbReference>
<dbReference type="GO" id="GO:0006220">
    <property type="term" value="P:pyrimidine nucleotide metabolic process"/>
    <property type="evidence" value="ECO:0007669"/>
    <property type="project" value="UniProtKB-UniRule"/>
</dbReference>
<evidence type="ECO:0000256" key="1">
    <source>
        <dbReference type="ARBA" id="ARBA00009427"/>
    </source>
</evidence>
<dbReference type="GO" id="GO:0036431">
    <property type="term" value="F:dCMP kinase activity"/>
    <property type="evidence" value="ECO:0007669"/>
    <property type="project" value="InterPro"/>
</dbReference>
<dbReference type="HAMAP" id="MF_00238">
    <property type="entry name" value="Cytidyl_kinase_type1"/>
    <property type="match status" value="1"/>
</dbReference>
<comment type="catalytic activity">
    <reaction evidence="7 8">
        <text>CMP + ATP = CDP + ADP</text>
        <dbReference type="Rhea" id="RHEA:11600"/>
        <dbReference type="ChEBI" id="CHEBI:30616"/>
        <dbReference type="ChEBI" id="CHEBI:58069"/>
        <dbReference type="ChEBI" id="CHEBI:60377"/>
        <dbReference type="ChEBI" id="CHEBI:456216"/>
        <dbReference type="EC" id="2.7.4.25"/>
    </reaction>
</comment>
<evidence type="ECO:0000313" key="10">
    <source>
        <dbReference type="EMBL" id="SHO42952.1"/>
    </source>
</evidence>
<dbReference type="EMBL" id="FRFE01000001">
    <property type="protein sequence ID" value="SHO42952.1"/>
    <property type="molecule type" value="Genomic_DNA"/>
</dbReference>
<organism evidence="10 11">
    <name type="scientific">Desulfopila aestuarii DSM 18488</name>
    <dbReference type="NCBI Taxonomy" id="1121416"/>
    <lineage>
        <taxon>Bacteria</taxon>
        <taxon>Pseudomonadati</taxon>
        <taxon>Thermodesulfobacteriota</taxon>
        <taxon>Desulfobulbia</taxon>
        <taxon>Desulfobulbales</taxon>
        <taxon>Desulfocapsaceae</taxon>
        <taxon>Desulfopila</taxon>
    </lineage>
</organism>
<dbReference type="InterPro" id="IPR027417">
    <property type="entry name" value="P-loop_NTPase"/>
</dbReference>
<proteinExistence type="inferred from homology"/>
<dbReference type="SUPFAM" id="SSF52540">
    <property type="entry name" value="P-loop containing nucleoside triphosphate hydrolases"/>
    <property type="match status" value="1"/>
</dbReference>
<dbReference type="GO" id="GO:0036430">
    <property type="term" value="F:CMP kinase activity"/>
    <property type="evidence" value="ECO:0007669"/>
    <property type="project" value="RHEA"/>
</dbReference>
<evidence type="ECO:0000256" key="2">
    <source>
        <dbReference type="ARBA" id="ARBA00022679"/>
    </source>
</evidence>
<keyword evidence="4 8" id="KW-0418">Kinase</keyword>
<reference evidence="10 11" key="1">
    <citation type="submission" date="2016-12" db="EMBL/GenBank/DDBJ databases">
        <authorList>
            <person name="Song W.-J."/>
            <person name="Kurnit D.M."/>
        </authorList>
    </citation>
    <scope>NUCLEOTIDE SEQUENCE [LARGE SCALE GENOMIC DNA]</scope>
    <source>
        <strain evidence="10 11">DSM 18488</strain>
    </source>
</reference>
<evidence type="ECO:0000256" key="4">
    <source>
        <dbReference type="ARBA" id="ARBA00022777"/>
    </source>
</evidence>
<evidence type="ECO:0000256" key="5">
    <source>
        <dbReference type="ARBA" id="ARBA00022840"/>
    </source>
</evidence>
<evidence type="ECO:0000256" key="7">
    <source>
        <dbReference type="ARBA" id="ARBA00048478"/>
    </source>
</evidence>
<dbReference type="InterPro" id="IPR011994">
    <property type="entry name" value="Cytidylate_kinase_dom"/>
</dbReference>
<keyword evidence="3 8" id="KW-0547">Nucleotide-binding</keyword>
<comment type="similarity">
    <text evidence="1 8">Belongs to the cytidylate kinase family. Type 1 subfamily.</text>
</comment>
<dbReference type="Gene3D" id="3.40.50.300">
    <property type="entry name" value="P-loop containing nucleotide triphosphate hydrolases"/>
    <property type="match status" value="1"/>
</dbReference>
<dbReference type="CDD" id="cd02020">
    <property type="entry name" value="CMPK"/>
    <property type="match status" value="1"/>
</dbReference>
<dbReference type="EC" id="2.7.4.25" evidence="8"/>
<comment type="subcellular location">
    <subcellularLocation>
        <location evidence="8">Cytoplasm</location>
    </subcellularLocation>
</comment>
<dbReference type="GO" id="GO:0005524">
    <property type="term" value="F:ATP binding"/>
    <property type="evidence" value="ECO:0007669"/>
    <property type="project" value="UniProtKB-UniRule"/>
</dbReference>
<accession>A0A1M7XW54</accession>
<dbReference type="RefSeq" id="WP_073611589.1">
    <property type="nucleotide sequence ID" value="NZ_FRFE01000001.1"/>
</dbReference>
<comment type="catalytic activity">
    <reaction evidence="6 8">
        <text>dCMP + ATP = dCDP + ADP</text>
        <dbReference type="Rhea" id="RHEA:25094"/>
        <dbReference type="ChEBI" id="CHEBI:30616"/>
        <dbReference type="ChEBI" id="CHEBI:57566"/>
        <dbReference type="ChEBI" id="CHEBI:58593"/>
        <dbReference type="ChEBI" id="CHEBI:456216"/>
        <dbReference type="EC" id="2.7.4.25"/>
    </reaction>
</comment>
<evidence type="ECO:0000313" key="11">
    <source>
        <dbReference type="Proteomes" id="UP000184603"/>
    </source>
</evidence>
<dbReference type="OrthoDB" id="9807434at2"/>
<evidence type="ECO:0000259" key="9">
    <source>
        <dbReference type="Pfam" id="PF02224"/>
    </source>
</evidence>
<sequence length="229" mass="24552">MAATAEIVTIDGPSGVGKSTISRKVSAALGFTYLDTGAMYRGVACYLEECGVDIGDETAVAKALANLDLQLLPAKDADSDVGVIICGKDVSAVIRTPQMSMAASAVSKLQPVREKLTAMQQQAGSKGRIVAEGRDTGTVVFPEAAYKFFLDATPEERARRRVRQLHEKGQIVDETEILALTIERDKNDRERSLAPLKKADDALLIDTTEIDITEVCGRVLAAVKAKRSV</sequence>
<keyword evidence="5 8" id="KW-0067">ATP-binding</keyword>
<dbReference type="InterPro" id="IPR003136">
    <property type="entry name" value="Cytidylate_kin"/>
</dbReference>
<name>A0A1M7XW54_9BACT</name>
<protein>
    <recommendedName>
        <fullName evidence="8">Cytidylate kinase</fullName>
        <shortName evidence="8">CK</shortName>
        <ecNumber evidence="8">2.7.4.25</ecNumber>
    </recommendedName>
    <alternativeName>
        <fullName evidence="8">Cytidine monophosphate kinase</fullName>
        <shortName evidence="8">CMP kinase</shortName>
    </alternativeName>
</protein>
<keyword evidence="2 8" id="KW-0808">Transferase</keyword>
<evidence type="ECO:0000256" key="3">
    <source>
        <dbReference type="ARBA" id="ARBA00022741"/>
    </source>
</evidence>
<evidence type="ECO:0000256" key="6">
    <source>
        <dbReference type="ARBA" id="ARBA00047615"/>
    </source>
</evidence>
<dbReference type="STRING" id="1121416.SAMN02745220_00228"/>
<dbReference type="NCBIfam" id="TIGR00017">
    <property type="entry name" value="cmk"/>
    <property type="match status" value="1"/>
</dbReference>